<dbReference type="Proteomes" id="UP000429232">
    <property type="component" value="Chromosome"/>
</dbReference>
<proteinExistence type="inferred from homology"/>
<keyword evidence="6" id="KW-0812">Transmembrane</keyword>
<dbReference type="PRINTS" id="PR00702">
    <property type="entry name" value="ACRIFLAVINRP"/>
</dbReference>
<organism evidence="9 10">
    <name type="scientific">Mucilaginibacter ginkgonis</name>
    <dbReference type="NCBI Taxonomy" id="2682091"/>
    <lineage>
        <taxon>Bacteria</taxon>
        <taxon>Pseudomonadati</taxon>
        <taxon>Bacteroidota</taxon>
        <taxon>Sphingobacteriia</taxon>
        <taxon>Sphingobacteriales</taxon>
        <taxon>Sphingobacteriaceae</taxon>
        <taxon>Mucilaginibacter</taxon>
    </lineage>
</organism>
<name>A0A6I4INY6_9SPHI</name>
<gene>
    <name evidence="9" type="ORF">GO620_003655</name>
</gene>
<dbReference type="SUPFAM" id="SSF82693">
    <property type="entry name" value="Multidrug efflux transporter AcrB pore domain, PN1, PN2, PC1 and PC2 subdomains"/>
    <property type="match status" value="3"/>
</dbReference>
<comment type="similarity">
    <text evidence="3">Belongs to the resistance-nodulation-cell division (RND) (TC 2.A.6) family.</text>
</comment>
<accession>A0A6I4INY6</accession>
<dbReference type="NCBIfam" id="TIGR00914">
    <property type="entry name" value="2A0601"/>
    <property type="match status" value="1"/>
</dbReference>
<keyword evidence="10" id="KW-1185">Reference proteome</keyword>
<dbReference type="Gene3D" id="3.30.70.1430">
    <property type="entry name" value="Multidrug efflux transporter AcrB pore domain"/>
    <property type="match status" value="2"/>
</dbReference>
<keyword evidence="7" id="KW-1133">Transmembrane helix</keyword>
<keyword evidence="4" id="KW-0813">Transport</keyword>
<keyword evidence="8" id="KW-0472">Membrane</keyword>
<dbReference type="GO" id="GO:0008324">
    <property type="term" value="F:monoatomic cation transmembrane transporter activity"/>
    <property type="evidence" value="ECO:0007669"/>
    <property type="project" value="InterPro"/>
</dbReference>
<evidence type="ECO:0000313" key="10">
    <source>
        <dbReference type="Proteomes" id="UP000429232"/>
    </source>
</evidence>
<keyword evidence="5" id="KW-1003">Cell membrane</keyword>
<dbReference type="Gene3D" id="3.30.70.1440">
    <property type="entry name" value="Multidrug efflux transporter AcrB pore domain"/>
    <property type="match status" value="1"/>
</dbReference>
<dbReference type="InterPro" id="IPR001036">
    <property type="entry name" value="Acrflvin-R"/>
</dbReference>
<evidence type="ECO:0000256" key="2">
    <source>
        <dbReference type="ARBA" id="ARBA00007613"/>
    </source>
</evidence>
<evidence type="ECO:0000256" key="7">
    <source>
        <dbReference type="ARBA" id="ARBA00022989"/>
    </source>
</evidence>
<dbReference type="Gene3D" id="3.30.2090.10">
    <property type="entry name" value="Multidrug efflux transporter AcrB TolC docking domain, DN and DC subdomains"/>
    <property type="match status" value="2"/>
</dbReference>
<dbReference type="Pfam" id="PF00873">
    <property type="entry name" value="ACR_tran"/>
    <property type="match status" value="1"/>
</dbReference>
<dbReference type="EMBL" id="CP066775">
    <property type="protein sequence ID" value="QQL51500.1"/>
    <property type="molecule type" value="Genomic_DNA"/>
</dbReference>
<evidence type="ECO:0000256" key="8">
    <source>
        <dbReference type="ARBA" id="ARBA00023136"/>
    </source>
</evidence>
<reference evidence="9 10" key="1">
    <citation type="submission" date="2020-12" db="EMBL/GenBank/DDBJ databases">
        <title>HMF7856_wgs.fasta genome submission.</title>
        <authorList>
            <person name="Kang H."/>
            <person name="Kim H."/>
            <person name="Joh K."/>
        </authorList>
    </citation>
    <scope>NUCLEOTIDE SEQUENCE [LARGE SCALE GENOMIC DNA]</scope>
    <source>
        <strain evidence="9 10">HMF7856</strain>
    </source>
</reference>
<evidence type="ECO:0000313" key="9">
    <source>
        <dbReference type="EMBL" id="QQL51500.1"/>
    </source>
</evidence>
<dbReference type="InterPro" id="IPR004763">
    <property type="entry name" value="CusA-like"/>
</dbReference>
<evidence type="ECO:0000256" key="4">
    <source>
        <dbReference type="ARBA" id="ARBA00022448"/>
    </source>
</evidence>
<sequence>MFDKIIAFSISNKLVVGAFIILLVAAGIFSLTRLPIDAQPDITNNQVQIITQAPTLGAQEVEQYITAPIELAIANVPKVIEKRSISRSGLSVITVVFEDNADIYWARQQISEGLKEAESQIPKDTGEPMLAPITTGLGEIYQYVIHTKPGYENKYSATDLRTMQDWIVRRQLAGTPGIAEISGWGGYVKQYEIAIDNERLNSLNITISDIYTALEKNNQNTGGSYIEQRSNAYFIRGLGQVKTLDDIEHIVVKNREDAPVVIGDIAKVQYGSANRYGAVTRNGQGEVVAGVALMLKGENFSDVIERVKERMAQVQKSLPEGVVIEPFIDRTELVGRAMGTVERNLIEGGLIVVFVLVLLLGNWRAGLVVASVIPLAMLFAVTLMYLFGVSGNLMSLGAIDFGLIVDGAVIIVEAIVHRITESNRFAGKETLDQSEMDGEVYEAASKIRDSAAFGEIIILIVYLPLFALVGIEGKMFRPMAETVAFAILGAFILSLTYVPMASALFLSKKTHHKRNISDRLVDAMHRIYTPALNAVLKAKKFTVFLSVVLLAIALWAFAKMGGEFIPTLEEGDLTVEIAMMQGTSLSQVVQTFGKAEKLLKQKFPEIKQAVTRIGSAEVPTDPMPFERGDMMLSMKPKDEWTSAGDRAEIMEKIEETLKDIPGINVEVTQPMQMRFNELMTGIRQDVAIKIFGDDLDVLASQAYQTAKLISGVKGVSEPMVEKVSGLPQVAVVYDRHKIAQYGLNIEDVNTALSTAFAGRVAGAVFEGEKRFEIVLRLSRELRSDIVNIENLYIPLPSGSKVPLSQVASIRTEDAPSQISREDGKRRIYVGFNVRGRDVESTVKEIQELLNQKLKMPAGYYTTYGGQFQNLQEAKGRLVIAVPVALLLILVLLYFTFRSVRETLLIFSAVPLSAIGGVAALYLRGMPFSISAGVGFIALFGVAVLNGIVLIGYFNQLQAEGITDIIERVKKGTQVRLRPVLMTASVASLGFLPMAISSTAGAEVQRPLATVVIGGLISATLLTLLVLPVLYILFTKNHPPKTDKTMPLSPKIGAILLFLTGSLIASSVNAQSDKPLTLSESIETAIRNNPQLRRATLEIGQNRTLQGTAFDPAKTDITLTQDPTSGGNIDNSLGITQSFAFPTVYSAQAKVLKAQTALSERSKAITENEVVKQVTAAYYEVQYAQNKLRQLTSQDSLYKRFSERAALRYKTGETSYLEQLSATNAYKEISVSRRQAEADVLIGRQELQQLLSINYLPAITDGPLEKLSFIAADSIVTSNHPQVAYYEQRNALADAQLKAEKSRYFPGLTIGYRQQLLVGAFNPANISRNYFPGTRVGGFEVGVSVPLFFGAQKSRVKAAQVGQQIAQAEQQNASLLLNKQYNQALQQLAKYEAAVRYYDEGGLKQAAEQIRIAQFAYSKGEIGYVEFIQNMTQAMNIRLSYLSALRDYNQAVIELTYLTTTSKSK</sequence>
<evidence type="ECO:0000256" key="3">
    <source>
        <dbReference type="ARBA" id="ARBA00010942"/>
    </source>
</evidence>
<dbReference type="SUPFAM" id="SSF82714">
    <property type="entry name" value="Multidrug efflux transporter AcrB TolC docking domain, DN and DC subdomains"/>
    <property type="match status" value="2"/>
</dbReference>
<dbReference type="GO" id="GO:0015562">
    <property type="term" value="F:efflux transmembrane transporter activity"/>
    <property type="evidence" value="ECO:0007669"/>
    <property type="project" value="InterPro"/>
</dbReference>
<evidence type="ECO:0000256" key="6">
    <source>
        <dbReference type="ARBA" id="ARBA00022692"/>
    </source>
</evidence>
<dbReference type="PANTHER" id="PTHR32063:SF24">
    <property type="entry name" value="CATION EFFLUX SYSTEM (ACRB_ACRD_ACRF FAMILY)"/>
    <property type="match status" value="1"/>
</dbReference>
<dbReference type="SUPFAM" id="SSF56954">
    <property type="entry name" value="Outer membrane efflux proteins (OEP)"/>
    <property type="match status" value="1"/>
</dbReference>
<dbReference type="GO" id="GO:0005886">
    <property type="term" value="C:plasma membrane"/>
    <property type="evidence" value="ECO:0007669"/>
    <property type="project" value="UniProtKB-SubCell"/>
</dbReference>
<comment type="similarity">
    <text evidence="2">Belongs to the outer membrane factor (OMF) (TC 1.B.17) family.</text>
</comment>
<evidence type="ECO:0000256" key="1">
    <source>
        <dbReference type="ARBA" id="ARBA00004651"/>
    </source>
</evidence>
<dbReference type="KEGG" id="mgik:GO620_003655"/>
<comment type="subcellular location">
    <subcellularLocation>
        <location evidence="1">Cell membrane</location>
        <topology evidence="1">Multi-pass membrane protein</topology>
    </subcellularLocation>
</comment>
<dbReference type="InterPro" id="IPR027463">
    <property type="entry name" value="AcrB_DN_DC_subdom"/>
</dbReference>
<protein>
    <submittedName>
        <fullName evidence="9">CusA/CzcA family heavy metal efflux RND transporter</fullName>
    </submittedName>
</protein>
<evidence type="ECO:0000256" key="5">
    <source>
        <dbReference type="ARBA" id="ARBA00022475"/>
    </source>
</evidence>
<dbReference type="Gene3D" id="1.20.1640.10">
    <property type="entry name" value="Multidrug efflux transporter AcrB transmembrane domain"/>
    <property type="match status" value="2"/>
</dbReference>
<dbReference type="Gene3D" id="3.30.70.1320">
    <property type="entry name" value="Multidrug efflux transporter AcrB pore domain like"/>
    <property type="match status" value="1"/>
</dbReference>
<dbReference type="InterPro" id="IPR003423">
    <property type="entry name" value="OMP_efflux"/>
</dbReference>
<dbReference type="PANTHER" id="PTHR32063">
    <property type="match status" value="1"/>
</dbReference>
<dbReference type="SUPFAM" id="SSF82866">
    <property type="entry name" value="Multidrug efflux transporter AcrB transmembrane domain"/>
    <property type="match status" value="2"/>
</dbReference>
<dbReference type="GO" id="GO:0042910">
    <property type="term" value="F:xenobiotic transmembrane transporter activity"/>
    <property type="evidence" value="ECO:0007669"/>
    <property type="project" value="TreeGrafter"/>
</dbReference>
<dbReference type="Gene3D" id="1.20.1600.10">
    <property type="entry name" value="Outer membrane efflux proteins (OEP)"/>
    <property type="match status" value="1"/>
</dbReference>
<dbReference type="Pfam" id="PF02321">
    <property type="entry name" value="OEP"/>
    <property type="match status" value="1"/>
</dbReference>